<proteinExistence type="predicted"/>
<comment type="cofactor">
    <cofactor evidence="1">
        <name>Mg(2+)</name>
        <dbReference type="ChEBI" id="CHEBI:18420"/>
    </cofactor>
</comment>
<evidence type="ECO:0000256" key="1">
    <source>
        <dbReference type="ARBA" id="ARBA00001946"/>
    </source>
</evidence>
<reference evidence="4 5" key="1">
    <citation type="journal article" date="2017" name="ISME J.">
        <title>Unveiling bifidobacterial biogeography across the mammalian branch of the tree of life.</title>
        <authorList>
            <person name="Milani C."/>
            <person name="Mangifesta M."/>
            <person name="Mancabelli L."/>
            <person name="Lugli G.A."/>
            <person name="James K."/>
            <person name="Duranti S."/>
            <person name="Turroni F."/>
            <person name="Ferrario C."/>
            <person name="Ossiprandi M.C."/>
            <person name="van Sinderen D."/>
            <person name="Ventura M."/>
        </authorList>
    </citation>
    <scope>NUCLEOTIDE SEQUENCE [LARGE SCALE GENOMIC DNA]</scope>
    <source>
        <strain evidence="4 5">70</strain>
    </source>
</reference>
<dbReference type="EMBL" id="MVOG01000017">
    <property type="protein sequence ID" value="PAU69277.1"/>
    <property type="molecule type" value="Genomic_DNA"/>
</dbReference>
<accession>A0A2A2EJV5</accession>
<dbReference type="PANTHER" id="PTHR43046">
    <property type="entry name" value="GDP-MANNOSE MANNOSYL HYDROLASE"/>
    <property type="match status" value="1"/>
</dbReference>
<sequence length="175" mass="19245">MTTPAFILELREHIGHAPLWLTGVSAYIVDDNGLLLLEQRSDTGKWALVSGIIEPGEQPADTVAREAKEETGVDVIVTDLVAVEADDHVTAYANGDRTQYLDHLFVAEVAPGGCSEPHVADDESLSVGWFDPDELPEPMTASSRERIAAARDFLRRREDGDARAQFTFRGTTIRR</sequence>
<name>A0A2A2EJV5_9BIFI</name>
<dbReference type="InterPro" id="IPR000086">
    <property type="entry name" value="NUDIX_hydrolase_dom"/>
</dbReference>
<dbReference type="InterPro" id="IPR015797">
    <property type="entry name" value="NUDIX_hydrolase-like_dom_sf"/>
</dbReference>
<evidence type="ECO:0000313" key="5">
    <source>
        <dbReference type="Proteomes" id="UP000217986"/>
    </source>
</evidence>
<protein>
    <submittedName>
        <fullName evidence="4">ADP-ribose pyrophosphatase</fullName>
    </submittedName>
</protein>
<dbReference type="OrthoDB" id="9814308at2"/>
<comment type="caution">
    <text evidence="4">The sequence shown here is derived from an EMBL/GenBank/DDBJ whole genome shotgun (WGS) entry which is preliminary data.</text>
</comment>
<dbReference type="PROSITE" id="PS51462">
    <property type="entry name" value="NUDIX"/>
    <property type="match status" value="1"/>
</dbReference>
<dbReference type="GO" id="GO:0016787">
    <property type="term" value="F:hydrolase activity"/>
    <property type="evidence" value="ECO:0007669"/>
    <property type="project" value="UniProtKB-KW"/>
</dbReference>
<evidence type="ECO:0000313" key="4">
    <source>
        <dbReference type="EMBL" id="PAU69277.1"/>
    </source>
</evidence>
<feature type="domain" description="Nudix hydrolase" evidence="3">
    <location>
        <begin position="19"/>
        <end position="154"/>
    </location>
</feature>
<evidence type="ECO:0000259" key="3">
    <source>
        <dbReference type="PROSITE" id="PS51462"/>
    </source>
</evidence>
<dbReference type="Pfam" id="PF00293">
    <property type="entry name" value="NUDIX"/>
    <property type="match status" value="1"/>
</dbReference>
<dbReference type="AlphaFoldDB" id="A0A2A2EJV5"/>
<evidence type="ECO:0000256" key="2">
    <source>
        <dbReference type="ARBA" id="ARBA00022801"/>
    </source>
</evidence>
<dbReference type="PROSITE" id="PS00893">
    <property type="entry name" value="NUDIX_BOX"/>
    <property type="match status" value="1"/>
</dbReference>
<keyword evidence="5" id="KW-1185">Reference proteome</keyword>
<dbReference type="RefSeq" id="WP_095613372.1">
    <property type="nucleotide sequence ID" value="NZ_MVOG01000017.1"/>
</dbReference>
<gene>
    <name evidence="4" type="ORF">B1400_1018</name>
</gene>
<dbReference type="InterPro" id="IPR020084">
    <property type="entry name" value="NUDIX_hydrolase_CS"/>
</dbReference>
<dbReference type="CDD" id="cd18879">
    <property type="entry name" value="NUDIX_Hydrolase"/>
    <property type="match status" value="1"/>
</dbReference>
<dbReference type="Gene3D" id="3.90.79.10">
    <property type="entry name" value="Nucleoside Triphosphate Pyrophosphohydrolase"/>
    <property type="match status" value="1"/>
</dbReference>
<dbReference type="SUPFAM" id="SSF55811">
    <property type="entry name" value="Nudix"/>
    <property type="match status" value="1"/>
</dbReference>
<keyword evidence="2" id="KW-0378">Hydrolase</keyword>
<dbReference type="PANTHER" id="PTHR43046:SF16">
    <property type="entry name" value="ADP-RIBOSE PYROPHOSPHATASE YJHB-RELATED"/>
    <property type="match status" value="1"/>
</dbReference>
<dbReference type="Proteomes" id="UP000217986">
    <property type="component" value="Unassembled WGS sequence"/>
</dbReference>
<organism evidence="4 5">
    <name type="scientific">Bifidobacterium italicum</name>
    <dbReference type="NCBI Taxonomy" id="1960968"/>
    <lineage>
        <taxon>Bacteria</taxon>
        <taxon>Bacillati</taxon>
        <taxon>Actinomycetota</taxon>
        <taxon>Actinomycetes</taxon>
        <taxon>Bifidobacteriales</taxon>
        <taxon>Bifidobacteriaceae</taxon>
        <taxon>Bifidobacterium</taxon>
    </lineage>
</organism>